<dbReference type="Proteomes" id="UP000011666">
    <property type="component" value="Unassembled WGS sequence"/>
</dbReference>
<evidence type="ECO:0000313" key="1">
    <source>
        <dbReference type="EMBL" id="GAC70718.1"/>
    </source>
</evidence>
<accession>M0QQ60</accession>
<dbReference type="RefSeq" id="WP_007624990.1">
    <property type="nucleotide sequence ID" value="NZ_BANX01000039.1"/>
</dbReference>
<dbReference type="AlphaFoldDB" id="M0QQ60"/>
<protein>
    <submittedName>
        <fullName evidence="1">Uncharacterized protein</fullName>
    </submittedName>
</protein>
<keyword evidence="2" id="KW-1185">Reference proteome</keyword>
<dbReference type="STRING" id="1223545.GS4_39_00490"/>
<evidence type="ECO:0000313" key="2">
    <source>
        <dbReference type="Proteomes" id="UP000011666"/>
    </source>
</evidence>
<name>M0QQ60_9ACTN</name>
<organism evidence="1 2">
    <name type="scientific">Gordonia soli NBRC 108243</name>
    <dbReference type="NCBI Taxonomy" id="1223545"/>
    <lineage>
        <taxon>Bacteria</taxon>
        <taxon>Bacillati</taxon>
        <taxon>Actinomycetota</taxon>
        <taxon>Actinomycetes</taxon>
        <taxon>Mycobacteriales</taxon>
        <taxon>Gordoniaceae</taxon>
        <taxon>Gordonia</taxon>
    </lineage>
</organism>
<dbReference type="EMBL" id="BANX01000039">
    <property type="protein sequence ID" value="GAC70718.1"/>
    <property type="molecule type" value="Genomic_DNA"/>
</dbReference>
<proteinExistence type="predicted"/>
<reference evidence="1 2" key="1">
    <citation type="submission" date="2013-01" db="EMBL/GenBank/DDBJ databases">
        <title>Whole genome shotgun sequence of Gordonia soli NBRC 108243.</title>
        <authorList>
            <person name="Isaki-Nakamura S."/>
            <person name="Hosoyama A."/>
            <person name="Tsuchikane K."/>
            <person name="Ando Y."/>
            <person name="Baba S."/>
            <person name="Ohji S."/>
            <person name="Hamada M."/>
            <person name="Tamura T."/>
            <person name="Yamazoe A."/>
            <person name="Yamazaki S."/>
            <person name="Fujita N."/>
        </authorList>
    </citation>
    <scope>NUCLEOTIDE SEQUENCE [LARGE SCALE GENOMIC DNA]</scope>
    <source>
        <strain evidence="1 2">NBRC 108243</strain>
    </source>
</reference>
<comment type="caution">
    <text evidence="1">The sequence shown here is derived from an EMBL/GenBank/DDBJ whole genome shotgun (WGS) entry which is preliminary data.</text>
</comment>
<sequence>MPSQQFVGTWTKSFFELVLARVLYAVAGFQIDVFGSKISPFAGLKTWADDLSTQAVSAYNAAATAQLSADGAQASANTANSGVASNAAVTQQAGGASIYVSTDSTADVTIDAQSASASITVTSTSAAWGFLRSSEAAQRQGLAWVAKKTGTVSSLNLDVYSLNVATGEVALLYSSPDLSSSLSVADSWGTHVLPVALVVQRDDVLAVQARMTGSGSVVFHGAVSSKPNALARPYQPGLVRNPASSPAPSSISGAVVDASYSTSFLFLQFGSNTSFATVPRTIADNFDGDLGSWVLNNVSSGSNLKISGGQLVFNGTTDGRQAGIYQLQLATDDWNVAAWLGNPNVRQSFMIAASDSSIGNFLALGVSNSGCALYTVTGGIGGTATQVGSSGTARSGGWTITYRQASNTFNVYASTDTSGVPEISWIDTGGVIPHVGGRRYFGLAQTRLLTTSSAAWDNFVAKDMTP</sequence>
<gene>
    <name evidence="1" type="ORF">GS4_39_00490</name>
</gene>
<dbReference type="OrthoDB" id="4554921at2"/>